<reference evidence="2" key="1">
    <citation type="journal article" date="2020" name="Stud. Mycol.">
        <title>101 Dothideomycetes genomes: a test case for predicting lifestyles and emergence of pathogens.</title>
        <authorList>
            <person name="Haridas S."/>
            <person name="Albert R."/>
            <person name="Binder M."/>
            <person name="Bloem J."/>
            <person name="Labutti K."/>
            <person name="Salamov A."/>
            <person name="Andreopoulos B."/>
            <person name="Baker S."/>
            <person name="Barry K."/>
            <person name="Bills G."/>
            <person name="Bluhm B."/>
            <person name="Cannon C."/>
            <person name="Castanera R."/>
            <person name="Culley D."/>
            <person name="Daum C."/>
            <person name="Ezra D."/>
            <person name="Gonzalez J."/>
            <person name="Henrissat B."/>
            <person name="Kuo A."/>
            <person name="Liang C."/>
            <person name="Lipzen A."/>
            <person name="Lutzoni F."/>
            <person name="Magnuson J."/>
            <person name="Mondo S."/>
            <person name="Nolan M."/>
            <person name="Ohm R."/>
            <person name="Pangilinan J."/>
            <person name="Park H.-J."/>
            <person name="Ramirez L."/>
            <person name="Alfaro M."/>
            <person name="Sun H."/>
            <person name="Tritt A."/>
            <person name="Yoshinaga Y."/>
            <person name="Zwiers L.-H."/>
            <person name="Turgeon B."/>
            <person name="Goodwin S."/>
            <person name="Spatafora J."/>
            <person name="Crous P."/>
            <person name="Grigoriev I."/>
        </authorList>
    </citation>
    <scope>NUCLEOTIDE SEQUENCE</scope>
    <source>
        <strain evidence="2">ATCC 36951</strain>
    </source>
</reference>
<keyword evidence="3" id="KW-1185">Reference proteome</keyword>
<evidence type="ECO:0000256" key="1">
    <source>
        <dbReference type="SAM" id="MobiDB-lite"/>
    </source>
</evidence>
<feature type="region of interest" description="Disordered" evidence="1">
    <location>
        <begin position="235"/>
        <end position="280"/>
    </location>
</feature>
<feature type="region of interest" description="Disordered" evidence="1">
    <location>
        <begin position="549"/>
        <end position="582"/>
    </location>
</feature>
<feature type="compositionally biased region" description="Polar residues" evidence="1">
    <location>
        <begin position="76"/>
        <end position="88"/>
    </location>
</feature>
<feature type="compositionally biased region" description="Polar residues" evidence="1">
    <location>
        <begin position="707"/>
        <end position="718"/>
    </location>
</feature>
<evidence type="ECO:0000313" key="3">
    <source>
        <dbReference type="Proteomes" id="UP000799537"/>
    </source>
</evidence>
<dbReference type="RefSeq" id="XP_033663303.1">
    <property type="nucleotide sequence ID" value="XM_033808393.1"/>
</dbReference>
<feature type="region of interest" description="Disordered" evidence="1">
    <location>
        <begin position="515"/>
        <end position="537"/>
    </location>
</feature>
<gene>
    <name evidence="2" type="ORF">M409DRAFT_27039</name>
</gene>
<feature type="compositionally biased region" description="Basic and acidic residues" evidence="1">
    <location>
        <begin position="515"/>
        <end position="527"/>
    </location>
</feature>
<feature type="region of interest" description="Disordered" evidence="1">
    <location>
        <begin position="684"/>
        <end position="730"/>
    </location>
</feature>
<proteinExistence type="predicted"/>
<dbReference type="Proteomes" id="UP000799537">
    <property type="component" value="Unassembled WGS sequence"/>
</dbReference>
<protein>
    <submittedName>
        <fullName evidence="2">Uncharacterized protein</fullName>
    </submittedName>
</protein>
<dbReference type="AlphaFoldDB" id="A0A6A6C5N4"/>
<accession>A0A6A6C5N4</accession>
<name>A0A6A6C5N4_ZASCE</name>
<feature type="region of interest" description="Disordered" evidence="1">
    <location>
        <begin position="15"/>
        <end position="95"/>
    </location>
</feature>
<sequence>MGQYLWAAARKAIPAFWRDQSKGEPKDLPSPVSPTSPESPPPPKRMNPPKPIWIDPEMRKAEEEAAAAMAKRSHSIAMSQPIPQVQTLSDEDEEDRRAIEDIVNPATRIAAVATLQGFAQRRASRQATAIARDISRRLEQGNYQPRKIDDDERTLVDEVDWADPIQVAARKASWQEFSISNICGPKDIGDKRQSGQKLQVDAVDSQAQQAKRNTERIAQLPFGHPYADLTEALRQQSAPEIGPRPPTDAERRQTGRRRASDVLSSFLPPPPPIHDFPAIGRRRWSNNDDIPFRATWRSTTRQPLLLPDVLEKNGLSVQSNHRALLPKSAGKLPGTTERLRPGPSRRQSRTPLPYRHSHNPVTKTHKEEMFIITTREIWRHVRRASAPEPFHLDHPTRHVDDPEEGTRRGIPVALKLPLSAHERCQLLVTLSNLDQHLKIHMYRGCAPVFPTLFNQNRRRSRRITDAAVTTYDDFPNVLDSGRDLRRRVFERYLSRFAEPQFNLLRRFRNPEDDPRGHIGSWEHKEPPPDNDPPLARSWRDMQGDLAEREAIDGRRRVLGDLPRYSSGTDRGRGTYGGYSPETGRKAKTVVTAAKRRLYSITKLFEPGEDAGEPSERRPSVSGIAKLFRRGSIDTKRQQKRPRVDEHYIGTYQMLKKDGMVACNNQGNDEHFGFRMPRYDAAATEQAIEEECEPGVAVSDRTNERQSRQQNLHESTAAQTGGEESAVADDD</sequence>
<feature type="compositionally biased region" description="Basic and acidic residues" evidence="1">
    <location>
        <begin position="549"/>
        <end position="558"/>
    </location>
</feature>
<evidence type="ECO:0000313" key="2">
    <source>
        <dbReference type="EMBL" id="KAF2162414.1"/>
    </source>
</evidence>
<dbReference type="EMBL" id="ML993613">
    <property type="protein sequence ID" value="KAF2162414.1"/>
    <property type="molecule type" value="Genomic_DNA"/>
</dbReference>
<feature type="compositionally biased region" description="Pro residues" evidence="1">
    <location>
        <begin position="31"/>
        <end position="51"/>
    </location>
</feature>
<dbReference type="GeneID" id="54561665"/>
<feature type="region of interest" description="Disordered" evidence="1">
    <location>
        <begin position="325"/>
        <end position="360"/>
    </location>
</feature>
<organism evidence="2 3">
    <name type="scientific">Zasmidium cellare ATCC 36951</name>
    <dbReference type="NCBI Taxonomy" id="1080233"/>
    <lineage>
        <taxon>Eukaryota</taxon>
        <taxon>Fungi</taxon>
        <taxon>Dikarya</taxon>
        <taxon>Ascomycota</taxon>
        <taxon>Pezizomycotina</taxon>
        <taxon>Dothideomycetes</taxon>
        <taxon>Dothideomycetidae</taxon>
        <taxon>Mycosphaerellales</taxon>
        <taxon>Mycosphaerellaceae</taxon>
        <taxon>Zasmidium</taxon>
    </lineage>
</organism>